<evidence type="ECO:0000313" key="3">
    <source>
        <dbReference type="Proteomes" id="UP000000467"/>
    </source>
</evidence>
<protein>
    <recommendedName>
        <fullName evidence="4">DUF5320 domain-containing protein</fullName>
    </recommendedName>
</protein>
<organism evidence="2 3">
    <name type="scientific">Thermacetogenium phaeum (strain ATCC BAA-254 / DSM 26808 / PB)</name>
    <dbReference type="NCBI Taxonomy" id="1089553"/>
    <lineage>
        <taxon>Bacteria</taxon>
        <taxon>Bacillati</taxon>
        <taxon>Bacillota</taxon>
        <taxon>Clostridia</taxon>
        <taxon>Thermoanaerobacterales</taxon>
        <taxon>Thermoanaerobacteraceae</taxon>
        <taxon>Thermacetogenium</taxon>
    </lineage>
</organism>
<proteinExistence type="predicted"/>
<reference evidence="2 3" key="1">
    <citation type="journal article" date="2012" name="BMC Genomics">
        <title>Genome-guided analysis of physiological and morphological traits of the fermentative acetate oxidizer Thermacetogenium phaeum.</title>
        <authorList>
            <person name="Oehler D."/>
            <person name="Poehlein A."/>
            <person name="Leimbach A."/>
            <person name="Muller N."/>
            <person name="Daniel R."/>
            <person name="Gottschalk G."/>
            <person name="Schink B."/>
        </authorList>
    </citation>
    <scope>NUCLEOTIDE SEQUENCE [LARGE SCALE GENOMIC DNA]</scope>
    <source>
        <strain evidence="3">ATCC BAA-254 / DSM 26808 / PB</strain>
    </source>
</reference>
<sequence length="103" mass="11019">MRGRNFFGPGFWKGGPGPAGGGRGLGMGRGMGSRSPFCRFLPWLPRRWWAVPGRGAGAPGPWAAQQAQGVSWGEADALKEQAGYLRRLLDEINRRLGGPGGQK</sequence>
<dbReference type="EMBL" id="CP003732">
    <property type="protein sequence ID" value="AFV12438.1"/>
    <property type="molecule type" value="Genomic_DNA"/>
</dbReference>
<dbReference type="RefSeq" id="WP_015051310.1">
    <property type="nucleotide sequence ID" value="NC_018870.1"/>
</dbReference>
<feature type="compositionally biased region" description="Low complexity" evidence="1">
    <location>
        <begin position="1"/>
        <end position="10"/>
    </location>
</feature>
<accession>K4LHS7</accession>
<evidence type="ECO:0000313" key="2">
    <source>
        <dbReference type="EMBL" id="AFV12438.1"/>
    </source>
</evidence>
<feature type="region of interest" description="Disordered" evidence="1">
    <location>
        <begin position="1"/>
        <end position="28"/>
    </location>
</feature>
<dbReference type="KEGG" id="tpz:Tph_c22480"/>
<evidence type="ECO:0000256" key="1">
    <source>
        <dbReference type="SAM" id="MobiDB-lite"/>
    </source>
</evidence>
<gene>
    <name evidence="2" type="ordered locus">Tph_c22480</name>
</gene>
<dbReference type="HOGENOM" id="CLU_2262512_0_0_9"/>
<name>K4LHS7_THEPS</name>
<keyword evidence="3" id="KW-1185">Reference proteome</keyword>
<feature type="compositionally biased region" description="Gly residues" evidence="1">
    <location>
        <begin position="11"/>
        <end position="28"/>
    </location>
</feature>
<dbReference type="STRING" id="1089553.Tph_c22480"/>
<evidence type="ECO:0008006" key="4">
    <source>
        <dbReference type="Google" id="ProtNLM"/>
    </source>
</evidence>
<dbReference type="Proteomes" id="UP000000467">
    <property type="component" value="Chromosome"/>
</dbReference>
<dbReference type="AlphaFoldDB" id="K4LHS7"/>